<sequence length="341" mass="35782">MSSPEREFLTLGIESSCDDSAVAVLRGQRDVAAELLSSQVESHAPYGGVIPEFAARMHLEAFLPLTEEVLRRAAVREPAKEIGLIAVTAGPGLMGSLLVGVMAAKALSLAWNVPLVAVNHLEGHMFANVVSFPELAPPFLCMIVSGGHTEIVLAEDFGRYVFLGGTRDDAAGEAYDKVAKVLGLPYPGGPAVDRLAASGNPGAFDFPVPMRGSSAGIVFSFSGLKTAAVTEIGRLRAEGKTVPVEDICASFQRAVVDSLVGKLALAVKRTGVKTVALSGGVAANSALRAALKEQRGWNVFLPPVNRCTDNAVMIAAAGCSAYLRGVRTPIDFAPDPSWELW</sequence>
<evidence type="ECO:0000256" key="1">
    <source>
        <dbReference type="ARBA" id="ARBA00022490"/>
    </source>
</evidence>
<dbReference type="EC" id="2.3.1.234" evidence="8"/>
<evidence type="ECO:0000256" key="5">
    <source>
        <dbReference type="ARBA" id="ARBA00023004"/>
    </source>
</evidence>
<dbReference type="InterPro" id="IPR043129">
    <property type="entry name" value="ATPase_NBD"/>
</dbReference>
<dbReference type="NCBIfam" id="TIGR00329">
    <property type="entry name" value="gcp_kae1"/>
    <property type="match status" value="1"/>
</dbReference>
<dbReference type="InterPro" id="IPR017860">
    <property type="entry name" value="Peptidase_M22_CS"/>
</dbReference>
<keyword evidence="2 8" id="KW-0808">Transferase</keyword>
<evidence type="ECO:0000313" key="11">
    <source>
        <dbReference type="Proteomes" id="UP000295066"/>
    </source>
</evidence>
<dbReference type="OrthoDB" id="9806197at2"/>
<proteinExistence type="inferred from homology"/>
<evidence type="ECO:0000256" key="4">
    <source>
        <dbReference type="ARBA" id="ARBA00022723"/>
    </source>
</evidence>
<dbReference type="InterPro" id="IPR000905">
    <property type="entry name" value="Gcp-like_dom"/>
</dbReference>
<dbReference type="EMBL" id="SORI01000009">
    <property type="protein sequence ID" value="TDY60202.1"/>
    <property type="molecule type" value="Genomic_DNA"/>
</dbReference>
<evidence type="ECO:0000256" key="2">
    <source>
        <dbReference type="ARBA" id="ARBA00022679"/>
    </source>
</evidence>
<feature type="binding site" evidence="8">
    <location>
        <position position="189"/>
    </location>
    <ligand>
        <name>substrate</name>
    </ligand>
</feature>
<dbReference type="Pfam" id="PF00814">
    <property type="entry name" value="TsaD"/>
    <property type="match status" value="1"/>
</dbReference>
<dbReference type="PRINTS" id="PR00789">
    <property type="entry name" value="OSIALOPTASE"/>
</dbReference>
<dbReference type="FunFam" id="3.30.420.40:FF:000012">
    <property type="entry name" value="tRNA N6-adenosine threonylcarbamoyltransferase"/>
    <property type="match status" value="1"/>
</dbReference>
<dbReference type="PANTHER" id="PTHR11735:SF6">
    <property type="entry name" value="TRNA N6-ADENOSINE THREONYLCARBAMOYLTRANSFERASE, MITOCHONDRIAL"/>
    <property type="match status" value="1"/>
</dbReference>
<dbReference type="GO" id="GO:0005737">
    <property type="term" value="C:cytoplasm"/>
    <property type="evidence" value="ECO:0007669"/>
    <property type="project" value="UniProtKB-SubCell"/>
</dbReference>
<feature type="binding site" evidence="8">
    <location>
        <position position="193"/>
    </location>
    <ligand>
        <name>substrate</name>
    </ligand>
</feature>
<dbReference type="CDD" id="cd24133">
    <property type="entry name" value="ASKHA_NBD_TsaD_bac"/>
    <property type="match status" value="1"/>
</dbReference>
<protein>
    <recommendedName>
        <fullName evidence="8">tRNA N6-adenosine threonylcarbamoyltransferase</fullName>
        <ecNumber evidence="8">2.3.1.234</ecNumber>
    </recommendedName>
    <alternativeName>
        <fullName evidence="8">N6-L-threonylcarbamoyladenine synthase</fullName>
        <shortName evidence="8">t(6)A synthase</shortName>
    </alternativeName>
    <alternativeName>
        <fullName evidence="8">t(6)A37 threonylcarbamoyladenosine biosynthesis protein TsaD</fullName>
    </alternativeName>
    <alternativeName>
        <fullName evidence="8">tRNA threonylcarbamoyladenosine biosynthesis protein TsaD</fullName>
    </alternativeName>
</protein>
<name>A0A4R8M7F5_9BACT</name>
<accession>A0A4R8M7F5</accession>
<feature type="binding site" evidence="8">
    <location>
        <begin position="143"/>
        <end position="147"/>
    </location>
    <ligand>
        <name>substrate</name>
    </ligand>
</feature>
<comment type="cofactor">
    <cofactor evidence="8">
        <name>Fe(2+)</name>
        <dbReference type="ChEBI" id="CHEBI:29033"/>
    </cofactor>
    <text evidence="8">Binds 1 Fe(2+) ion per subunit.</text>
</comment>
<dbReference type="SUPFAM" id="SSF53067">
    <property type="entry name" value="Actin-like ATPase domain"/>
    <property type="match status" value="2"/>
</dbReference>
<evidence type="ECO:0000256" key="3">
    <source>
        <dbReference type="ARBA" id="ARBA00022694"/>
    </source>
</evidence>
<keyword evidence="11" id="KW-1185">Reference proteome</keyword>
<dbReference type="HAMAP" id="MF_01445">
    <property type="entry name" value="TsaD"/>
    <property type="match status" value="1"/>
</dbReference>
<feature type="binding site" evidence="8">
    <location>
        <position position="120"/>
    </location>
    <ligand>
        <name>Fe cation</name>
        <dbReference type="ChEBI" id="CHEBI:24875"/>
    </ligand>
</feature>
<comment type="catalytic activity">
    <reaction evidence="7 8">
        <text>L-threonylcarbamoyladenylate + adenosine(37) in tRNA = N(6)-L-threonylcarbamoyladenosine(37) in tRNA + AMP + H(+)</text>
        <dbReference type="Rhea" id="RHEA:37059"/>
        <dbReference type="Rhea" id="RHEA-COMP:10162"/>
        <dbReference type="Rhea" id="RHEA-COMP:10163"/>
        <dbReference type="ChEBI" id="CHEBI:15378"/>
        <dbReference type="ChEBI" id="CHEBI:73682"/>
        <dbReference type="ChEBI" id="CHEBI:74411"/>
        <dbReference type="ChEBI" id="CHEBI:74418"/>
        <dbReference type="ChEBI" id="CHEBI:456215"/>
        <dbReference type="EC" id="2.3.1.234"/>
    </reaction>
</comment>
<keyword evidence="4 8" id="KW-0479">Metal-binding</keyword>
<dbReference type="PROSITE" id="PS01016">
    <property type="entry name" value="GLYCOPROTEASE"/>
    <property type="match status" value="1"/>
</dbReference>
<feature type="binding site" evidence="8">
    <location>
        <position position="309"/>
    </location>
    <ligand>
        <name>Fe cation</name>
        <dbReference type="ChEBI" id="CHEBI:24875"/>
    </ligand>
</feature>
<feature type="binding site" evidence="8">
    <location>
        <position position="176"/>
    </location>
    <ligand>
        <name>substrate</name>
    </ligand>
</feature>
<comment type="subcellular location">
    <subcellularLocation>
        <location evidence="8">Cytoplasm</location>
    </subcellularLocation>
</comment>
<evidence type="ECO:0000256" key="7">
    <source>
        <dbReference type="ARBA" id="ARBA00048117"/>
    </source>
</evidence>
<dbReference type="GO" id="GO:0005506">
    <property type="term" value="F:iron ion binding"/>
    <property type="evidence" value="ECO:0007669"/>
    <property type="project" value="UniProtKB-UniRule"/>
</dbReference>
<reference evidence="10 11" key="1">
    <citation type="submission" date="2019-03" db="EMBL/GenBank/DDBJ databases">
        <title>Genomic Encyclopedia of Type Strains, Phase IV (KMG-IV): sequencing the most valuable type-strain genomes for metagenomic binning, comparative biology and taxonomic classification.</title>
        <authorList>
            <person name="Goeker M."/>
        </authorList>
    </citation>
    <scope>NUCLEOTIDE SEQUENCE [LARGE SCALE GENOMIC DNA]</scope>
    <source>
        <strain evidence="10 11">DSM 25964</strain>
    </source>
</reference>
<dbReference type="Gene3D" id="3.30.420.40">
    <property type="match status" value="2"/>
</dbReference>
<dbReference type="GO" id="GO:0002949">
    <property type="term" value="P:tRNA threonylcarbamoyladenosine modification"/>
    <property type="evidence" value="ECO:0007669"/>
    <property type="project" value="UniProtKB-UniRule"/>
</dbReference>
<gene>
    <name evidence="8" type="primary">tsaD</name>
    <name evidence="10" type="ORF">C8D99_10958</name>
</gene>
<evidence type="ECO:0000256" key="8">
    <source>
        <dbReference type="HAMAP-Rule" id="MF_01445"/>
    </source>
</evidence>
<organism evidence="10 11">
    <name type="scientific">Aminivibrio pyruvatiphilus</name>
    <dbReference type="NCBI Taxonomy" id="1005740"/>
    <lineage>
        <taxon>Bacteria</taxon>
        <taxon>Thermotogati</taxon>
        <taxon>Synergistota</taxon>
        <taxon>Synergistia</taxon>
        <taxon>Synergistales</taxon>
        <taxon>Aminobacteriaceae</taxon>
        <taxon>Aminivibrio</taxon>
    </lineage>
</organism>
<comment type="caution">
    <text evidence="10">The sequence shown here is derived from an EMBL/GenBank/DDBJ whole genome shotgun (WGS) entry which is preliminary data.</text>
</comment>
<keyword evidence="3 8" id="KW-0819">tRNA processing</keyword>
<dbReference type="FunFam" id="3.30.420.40:FF:000040">
    <property type="entry name" value="tRNA N6-adenosine threonylcarbamoyltransferase"/>
    <property type="match status" value="1"/>
</dbReference>
<evidence type="ECO:0000259" key="9">
    <source>
        <dbReference type="Pfam" id="PF00814"/>
    </source>
</evidence>
<dbReference type="RefSeq" id="WP_133957663.1">
    <property type="nucleotide sequence ID" value="NZ_SORI01000009.1"/>
</dbReference>
<dbReference type="GO" id="GO:0061711">
    <property type="term" value="F:tRNA N(6)-L-threonylcarbamoyladenine synthase activity"/>
    <property type="evidence" value="ECO:0007669"/>
    <property type="project" value="UniProtKB-EC"/>
</dbReference>
<feature type="domain" description="Gcp-like" evidence="9">
    <location>
        <begin position="31"/>
        <end position="315"/>
    </location>
</feature>
<dbReference type="PANTHER" id="PTHR11735">
    <property type="entry name" value="TRNA N6-ADENOSINE THREONYLCARBAMOYLTRANSFERASE"/>
    <property type="match status" value="1"/>
</dbReference>
<feature type="binding site" evidence="8">
    <location>
        <position position="284"/>
    </location>
    <ligand>
        <name>substrate</name>
    </ligand>
</feature>
<comment type="similarity">
    <text evidence="8">Belongs to the KAE1 / TsaD family.</text>
</comment>
<dbReference type="Proteomes" id="UP000295066">
    <property type="component" value="Unassembled WGS sequence"/>
</dbReference>
<comment type="function">
    <text evidence="8">Required for the formation of a threonylcarbamoyl group on adenosine at position 37 (t(6)A37) in tRNAs that read codons beginning with adenine. Is involved in the transfer of the threonylcarbamoyl moiety of threonylcarbamoyl-AMP (TC-AMP) to the N6 group of A37, together with TsaE and TsaB. TsaD likely plays a direct catalytic role in this reaction.</text>
</comment>
<keyword evidence="5 8" id="KW-0408">Iron</keyword>
<keyword evidence="6 8" id="KW-0012">Acyltransferase</keyword>
<evidence type="ECO:0000256" key="6">
    <source>
        <dbReference type="ARBA" id="ARBA00023315"/>
    </source>
</evidence>
<feature type="binding site" evidence="8">
    <location>
        <position position="124"/>
    </location>
    <ligand>
        <name>Fe cation</name>
        <dbReference type="ChEBI" id="CHEBI:24875"/>
    </ligand>
</feature>
<dbReference type="AlphaFoldDB" id="A0A4R8M7F5"/>
<evidence type="ECO:0000313" key="10">
    <source>
        <dbReference type="EMBL" id="TDY60202.1"/>
    </source>
</evidence>
<dbReference type="InterPro" id="IPR017861">
    <property type="entry name" value="KAE1/TsaD"/>
</dbReference>
<dbReference type="NCBIfam" id="TIGR03723">
    <property type="entry name" value="T6A_TsaD_YgjD"/>
    <property type="match status" value="1"/>
</dbReference>
<keyword evidence="1 8" id="KW-0963">Cytoplasm</keyword>
<dbReference type="InterPro" id="IPR022450">
    <property type="entry name" value="TsaD"/>
</dbReference>